<accession>A0A8H5M7U3</accession>
<evidence type="ECO:0000313" key="3">
    <source>
        <dbReference type="Proteomes" id="UP000518752"/>
    </source>
</evidence>
<comment type="caution">
    <text evidence="2">The sequence shown here is derived from an EMBL/GenBank/DDBJ whole genome shotgun (WGS) entry which is preliminary data.</text>
</comment>
<feature type="region of interest" description="Disordered" evidence="1">
    <location>
        <begin position="185"/>
        <end position="215"/>
    </location>
</feature>
<sequence>MLSHATGTPIHYFVMVRRSEEYIWGVHMILIAIKNRRRLLLAVPHAPPRRHKRAFYTRITTHTHSPLLSSSQFSSSYAMKFIVSVSVLASTLLLLTPALAQDDSIISAAEASGIAAANSALSANAGSVTVVDGQTVTIPSGFSIPTDVDTSVLASLASSLTASLTGSLASEATSILGEITGAGSSAANTATPTGTGSKSQTTGSTGNSSSSSSAGKGAMSAMNGLGWIVPAGAAFVAGSWML</sequence>
<protein>
    <submittedName>
        <fullName evidence="2">Uncharacterized protein</fullName>
    </submittedName>
</protein>
<gene>
    <name evidence="2" type="ORF">D9757_007370</name>
</gene>
<dbReference type="EMBL" id="JAACJN010000046">
    <property type="protein sequence ID" value="KAF5383947.1"/>
    <property type="molecule type" value="Genomic_DNA"/>
</dbReference>
<evidence type="ECO:0000313" key="2">
    <source>
        <dbReference type="EMBL" id="KAF5383947.1"/>
    </source>
</evidence>
<proteinExistence type="predicted"/>
<evidence type="ECO:0000256" key="1">
    <source>
        <dbReference type="SAM" id="MobiDB-lite"/>
    </source>
</evidence>
<dbReference type="AlphaFoldDB" id="A0A8H5M7U3"/>
<dbReference type="Proteomes" id="UP000518752">
    <property type="component" value="Unassembled WGS sequence"/>
</dbReference>
<reference evidence="2 3" key="1">
    <citation type="journal article" date="2020" name="ISME J.">
        <title>Uncovering the hidden diversity of litter-decomposition mechanisms in mushroom-forming fungi.</title>
        <authorList>
            <person name="Floudas D."/>
            <person name="Bentzer J."/>
            <person name="Ahren D."/>
            <person name="Johansson T."/>
            <person name="Persson P."/>
            <person name="Tunlid A."/>
        </authorList>
    </citation>
    <scope>NUCLEOTIDE SEQUENCE [LARGE SCALE GENOMIC DNA]</scope>
    <source>
        <strain evidence="2 3">CBS 406.79</strain>
    </source>
</reference>
<name>A0A8H5M7U3_9AGAR</name>
<keyword evidence="3" id="KW-1185">Reference proteome</keyword>
<organism evidence="2 3">
    <name type="scientific">Collybiopsis confluens</name>
    <dbReference type="NCBI Taxonomy" id="2823264"/>
    <lineage>
        <taxon>Eukaryota</taxon>
        <taxon>Fungi</taxon>
        <taxon>Dikarya</taxon>
        <taxon>Basidiomycota</taxon>
        <taxon>Agaricomycotina</taxon>
        <taxon>Agaricomycetes</taxon>
        <taxon>Agaricomycetidae</taxon>
        <taxon>Agaricales</taxon>
        <taxon>Marasmiineae</taxon>
        <taxon>Omphalotaceae</taxon>
        <taxon>Collybiopsis</taxon>
    </lineage>
</organism>